<accession>A0ABX8ELD3</accession>
<proteinExistence type="predicted"/>
<name>A0ABX8ELD3_9ACTN</name>
<dbReference type="Proteomes" id="UP000679307">
    <property type="component" value="Chromosome"/>
</dbReference>
<dbReference type="Pfam" id="PF10978">
    <property type="entry name" value="DUF2785"/>
    <property type="match status" value="1"/>
</dbReference>
<reference evidence="1 2" key="1">
    <citation type="submission" date="2021-05" db="EMBL/GenBank/DDBJ databases">
        <title>Complete genome of Nocardioides aquaticus KCTC 9944T isolated from meromictic and hypersaline Ekho Lake, Antarctica.</title>
        <authorList>
            <person name="Hwang K."/>
            <person name="Kim K.M."/>
            <person name="Choe H."/>
        </authorList>
    </citation>
    <scope>NUCLEOTIDE SEQUENCE [LARGE SCALE GENOMIC DNA]</scope>
    <source>
        <strain evidence="1 2">KCTC 9944</strain>
    </source>
</reference>
<dbReference type="EMBL" id="CP075371">
    <property type="protein sequence ID" value="QVT79428.1"/>
    <property type="molecule type" value="Genomic_DNA"/>
</dbReference>
<gene>
    <name evidence="1" type="ORF">ENKNEFLB_01809</name>
</gene>
<evidence type="ECO:0008006" key="3">
    <source>
        <dbReference type="Google" id="ProtNLM"/>
    </source>
</evidence>
<dbReference type="InterPro" id="IPR021247">
    <property type="entry name" value="DUF2785"/>
</dbReference>
<evidence type="ECO:0000313" key="1">
    <source>
        <dbReference type="EMBL" id="QVT79428.1"/>
    </source>
</evidence>
<keyword evidence="2" id="KW-1185">Reference proteome</keyword>
<protein>
    <recommendedName>
        <fullName evidence="3">DUF2785 domain-containing protein</fullName>
    </recommendedName>
</protein>
<evidence type="ECO:0000313" key="2">
    <source>
        <dbReference type="Proteomes" id="UP000679307"/>
    </source>
</evidence>
<dbReference type="RefSeq" id="WP_214058893.1">
    <property type="nucleotide sequence ID" value="NZ_BAAAHS010000001.1"/>
</dbReference>
<sequence>MTPAQLAQIVDADFPVPLDRPLAGVTADLVRALGDPDPVLRDDLALPVLATWIERGVYDDLLVGLGDGLATGLRSGIGEQGTDSVFRRSFSALALAECLQRDTEVRRVPGGKVLEWGDRLTTWFLAEQDTRGRVAGHGWAHAVAHGADALGVLAGSPHLGREELEVVLEVLADRVVRPSTSPDDLLVAGEPDRLASAVLAALRRDLVVVDHLEGWVARLTDAAEVAVTGTRDGAAVEDPYLAAGNLQAFLRALHLQLVLAPEPPAVRSDLLLLLVDALRRTNPHTLAVPALTTGA</sequence>
<organism evidence="1 2">
    <name type="scientific">Nocardioides aquaticus</name>
    <dbReference type="NCBI Taxonomy" id="160826"/>
    <lineage>
        <taxon>Bacteria</taxon>
        <taxon>Bacillati</taxon>
        <taxon>Actinomycetota</taxon>
        <taxon>Actinomycetes</taxon>
        <taxon>Propionibacteriales</taxon>
        <taxon>Nocardioidaceae</taxon>
        <taxon>Nocardioides</taxon>
    </lineage>
</organism>